<name>A0A0G4MRH6_VERLO</name>
<sequence length="55" mass="5673">MPPRPSSRRCLPAQAAARRHAAPRCALPAPAPPVPMTSARAAASLTRIEAPSAAF</sequence>
<feature type="non-terminal residue" evidence="2">
    <location>
        <position position="55"/>
    </location>
</feature>
<evidence type="ECO:0000313" key="3">
    <source>
        <dbReference type="Proteomes" id="UP000044602"/>
    </source>
</evidence>
<evidence type="ECO:0000313" key="2">
    <source>
        <dbReference type="EMBL" id="CRK36826.1"/>
    </source>
</evidence>
<reference evidence="2 3" key="1">
    <citation type="submission" date="2015-05" db="EMBL/GenBank/DDBJ databases">
        <authorList>
            <person name="Wang D.B."/>
            <person name="Wang M."/>
        </authorList>
    </citation>
    <scope>NUCLEOTIDE SEQUENCE [LARGE SCALE GENOMIC DNA]</scope>
    <source>
        <strain evidence="2">VL1</strain>
    </source>
</reference>
<organism evidence="2 3">
    <name type="scientific">Verticillium longisporum</name>
    <name type="common">Verticillium dahliae var. longisporum</name>
    <dbReference type="NCBI Taxonomy" id="100787"/>
    <lineage>
        <taxon>Eukaryota</taxon>
        <taxon>Fungi</taxon>
        <taxon>Dikarya</taxon>
        <taxon>Ascomycota</taxon>
        <taxon>Pezizomycotina</taxon>
        <taxon>Sordariomycetes</taxon>
        <taxon>Hypocreomycetidae</taxon>
        <taxon>Glomerellales</taxon>
        <taxon>Plectosphaerellaceae</taxon>
        <taxon>Verticillium</taxon>
    </lineage>
</organism>
<dbReference type="Proteomes" id="UP000044602">
    <property type="component" value="Unassembled WGS sequence"/>
</dbReference>
<gene>
    <name evidence="2" type="ORF">BN1708_020133</name>
</gene>
<keyword evidence="3" id="KW-1185">Reference proteome</keyword>
<evidence type="ECO:0000256" key="1">
    <source>
        <dbReference type="SAM" id="MobiDB-lite"/>
    </source>
</evidence>
<proteinExistence type="predicted"/>
<protein>
    <submittedName>
        <fullName evidence="2">Uncharacterized protein</fullName>
    </submittedName>
</protein>
<feature type="region of interest" description="Disordered" evidence="1">
    <location>
        <begin position="1"/>
        <end position="38"/>
    </location>
</feature>
<dbReference type="EMBL" id="CVQH01024382">
    <property type="protein sequence ID" value="CRK36826.1"/>
    <property type="molecule type" value="Genomic_DNA"/>
</dbReference>
<accession>A0A0G4MRH6</accession>
<dbReference type="AlphaFoldDB" id="A0A0G4MRH6"/>